<feature type="domain" description="Histidine kinase" evidence="6">
    <location>
        <begin position="305"/>
        <end position="486"/>
    </location>
</feature>
<organism evidence="7 8">
    <name type="scientific">Actinoplanes siamensis</name>
    <dbReference type="NCBI Taxonomy" id="1223317"/>
    <lineage>
        <taxon>Bacteria</taxon>
        <taxon>Bacillati</taxon>
        <taxon>Actinomycetota</taxon>
        <taxon>Actinomycetes</taxon>
        <taxon>Micromonosporales</taxon>
        <taxon>Micromonosporaceae</taxon>
        <taxon>Actinoplanes</taxon>
    </lineage>
</organism>
<dbReference type="Gene3D" id="1.10.287.130">
    <property type="match status" value="1"/>
</dbReference>
<dbReference type="PROSITE" id="PS50109">
    <property type="entry name" value="HIS_KIN"/>
    <property type="match status" value="1"/>
</dbReference>
<reference evidence="7" key="1">
    <citation type="submission" date="2021-01" db="EMBL/GenBank/DDBJ databases">
        <title>Whole genome shotgun sequence of Actinoplanes siamensis NBRC 109076.</title>
        <authorList>
            <person name="Komaki H."/>
            <person name="Tamura T."/>
        </authorList>
    </citation>
    <scope>NUCLEOTIDE SEQUENCE</scope>
    <source>
        <strain evidence="7">NBRC 109076</strain>
    </source>
</reference>
<dbReference type="PANTHER" id="PTHR43065:SF48">
    <property type="entry name" value="HISTIDINE KINASE"/>
    <property type="match status" value="1"/>
</dbReference>
<dbReference type="InterPro" id="IPR000595">
    <property type="entry name" value="cNMP-bd_dom"/>
</dbReference>
<dbReference type="InterPro" id="IPR003594">
    <property type="entry name" value="HATPase_dom"/>
</dbReference>
<dbReference type="Proteomes" id="UP000629619">
    <property type="component" value="Unassembled WGS sequence"/>
</dbReference>
<keyword evidence="4" id="KW-0902">Two-component regulatory system</keyword>
<evidence type="ECO:0000259" key="5">
    <source>
        <dbReference type="PROSITE" id="PS50042"/>
    </source>
</evidence>
<dbReference type="RefSeq" id="WP_203682931.1">
    <property type="nucleotide sequence ID" value="NZ_BOMW01000051.1"/>
</dbReference>
<dbReference type="Pfam" id="PF02518">
    <property type="entry name" value="HATPase_c"/>
    <property type="match status" value="1"/>
</dbReference>
<comment type="catalytic activity">
    <reaction evidence="1">
        <text>ATP + protein L-histidine = ADP + protein N-phospho-L-histidine.</text>
        <dbReference type="EC" id="2.7.13.3"/>
    </reaction>
</comment>
<dbReference type="InterPro" id="IPR004358">
    <property type="entry name" value="Sig_transdc_His_kin-like_C"/>
</dbReference>
<dbReference type="Pfam" id="PF00027">
    <property type="entry name" value="cNMP_binding"/>
    <property type="match status" value="1"/>
</dbReference>
<dbReference type="InterPro" id="IPR005467">
    <property type="entry name" value="His_kinase_dom"/>
</dbReference>
<evidence type="ECO:0000313" key="8">
    <source>
        <dbReference type="Proteomes" id="UP000629619"/>
    </source>
</evidence>
<dbReference type="GO" id="GO:0004673">
    <property type="term" value="F:protein histidine kinase activity"/>
    <property type="evidence" value="ECO:0007669"/>
    <property type="project" value="UniProtKB-EC"/>
</dbReference>
<dbReference type="EC" id="2.7.13.3" evidence="2"/>
<dbReference type="AlphaFoldDB" id="A0A919NAX6"/>
<keyword evidence="3 7" id="KW-0808">Transferase</keyword>
<dbReference type="PROSITE" id="PS50042">
    <property type="entry name" value="CNMP_BINDING_3"/>
    <property type="match status" value="1"/>
</dbReference>
<dbReference type="InterPro" id="IPR036890">
    <property type="entry name" value="HATPase_C_sf"/>
</dbReference>
<protein>
    <recommendedName>
        <fullName evidence="2">histidine kinase</fullName>
        <ecNumber evidence="2">2.7.13.3</ecNumber>
    </recommendedName>
</protein>
<dbReference type="InterPro" id="IPR018490">
    <property type="entry name" value="cNMP-bd_dom_sf"/>
</dbReference>
<dbReference type="SUPFAM" id="SSF55874">
    <property type="entry name" value="ATPase domain of HSP90 chaperone/DNA topoisomerase II/histidine kinase"/>
    <property type="match status" value="1"/>
</dbReference>
<feature type="domain" description="Cyclic nucleotide-binding" evidence="5">
    <location>
        <begin position="28"/>
        <end position="132"/>
    </location>
</feature>
<name>A0A919NAX6_9ACTN</name>
<sequence>MTTETEEIRLSPCEPGRLTPAELKTLFLFEKLTDDQLAWIADHGCTMRVAGGGLVLREGDPATQFFVLLSGTVALSRRVGQDDVQTSRTEQRGVYMGATNAYLRDDGVPRSYLGSMRALSDSEFFVLSAEDFGWMMREWFPMAIHLLEGLTLGMRSSQAAIGERQRLQALGALSAGLMHELNNPAAAASRATGALRERVAGMRMKLGKLAKGKVPPDRLIALLNLQEEVIERAAKAPVRTAMQIADLEDELGDWMDERGIGNAWDVAPVFAQGGIDTECLLEVESRLESPDLLDQAIHWIGYALETEQLMSDIEDATSRVSSLVNAAKQYSHLDRSAHQWIDVHTGLDSTLVMLSHKITDGGIKVVKEYDRSLPQIPVHPAELNQVWTNLIDNAVQAMAGSGTLTIRTYQEDERVVVSIGDTGPGVPDGIKKRVFEPFFTTKPVGEGTGLGLDISYRIVVNGHGGDISLQSRPGDTRFLVRLPLSEPASA</sequence>
<keyword evidence="3 7" id="KW-0418">Kinase</keyword>
<dbReference type="CDD" id="cd00038">
    <property type="entry name" value="CAP_ED"/>
    <property type="match status" value="1"/>
</dbReference>
<proteinExistence type="predicted"/>
<dbReference type="InterPro" id="IPR014710">
    <property type="entry name" value="RmlC-like_jellyroll"/>
</dbReference>
<dbReference type="EMBL" id="BOMW01000051">
    <property type="protein sequence ID" value="GIF07531.1"/>
    <property type="molecule type" value="Genomic_DNA"/>
</dbReference>
<evidence type="ECO:0000256" key="3">
    <source>
        <dbReference type="ARBA" id="ARBA00022777"/>
    </source>
</evidence>
<evidence type="ECO:0000256" key="2">
    <source>
        <dbReference type="ARBA" id="ARBA00012438"/>
    </source>
</evidence>
<comment type="caution">
    <text evidence="7">The sequence shown here is derived from an EMBL/GenBank/DDBJ whole genome shotgun (WGS) entry which is preliminary data.</text>
</comment>
<evidence type="ECO:0000256" key="1">
    <source>
        <dbReference type="ARBA" id="ARBA00000085"/>
    </source>
</evidence>
<dbReference type="SMART" id="SM00387">
    <property type="entry name" value="HATPase_c"/>
    <property type="match status" value="1"/>
</dbReference>
<evidence type="ECO:0000259" key="6">
    <source>
        <dbReference type="PROSITE" id="PS50109"/>
    </source>
</evidence>
<gene>
    <name evidence="7" type="ORF">Asi03nite_50690</name>
</gene>
<dbReference type="GO" id="GO:0000160">
    <property type="term" value="P:phosphorelay signal transduction system"/>
    <property type="evidence" value="ECO:0007669"/>
    <property type="project" value="UniProtKB-KW"/>
</dbReference>
<evidence type="ECO:0000256" key="4">
    <source>
        <dbReference type="ARBA" id="ARBA00023012"/>
    </source>
</evidence>
<accession>A0A919NAX6</accession>
<dbReference type="SUPFAM" id="SSF51206">
    <property type="entry name" value="cAMP-binding domain-like"/>
    <property type="match status" value="1"/>
</dbReference>
<dbReference type="SMART" id="SM00100">
    <property type="entry name" value="cNMP"/>
    <property type="match status" value="1"/>
</dbReference>
<keyword evidence="8" id="KW-1185">Reference proteome</keyword>
<dbReference type="PRINTS" id="PR00344">
    <property type="entry name" value="BCTRLSENSOR"/>
</dbReference>
<dbReference type="Gene3D" id="3.30.565.10">
    <property type="entry name" value="Histidine kinase-like ATPase, C-terminal domain"/>
    <property type="match status" value="1"/>
</dbReference>
<evidence type="ECO:0000313" key="7">
    <source>
        <dbReference type="EMBL" id="GIF07531.1"/>
    </source>
</evidence>
<dbReference type="Gene3D" id="2.60.120.10">
    <property type="entry name" value="Jelly Rolls"/>
    <property type="match status" value="1"/>
</dbReference>
<dbReference type="PANTHER" id="PTHR43065">
    <property type="entry name" value="SENSOR HISTIDINE KINASE"/>
    <property type="match status" value="1"/>
</dbReference>